<accession>A0ABR1C0X0</accession>
<feature type="region of interest" description="Disordered" evidence="1">
    <location>
        <begin position="1"/>
        <end position="34"/>
    </location>
</feature>
<dbReference type="Proteomes" id="UP001303046">
    <property type="component" value="Unassembled WGS sequence"/>
</dbReference>
<feature type="compositionally biased region" description="Basic residues" evidence="1">
    <location>
        <begin position="24"/>
        <end position="34"/>
    </location>
</feature>
<keyword evidence="3" id="KW-1185">Reference proteome</keyword>
<reference evidence="2 3" key="1">
    <citation type="submission" date="2023-08" db="EMBL/GenBank/DDBJ databases">
        <title>A Necator americanus chromosomal reference genome.</title>
        <authorList>
            <person name="Ilik V."/>
            <person name="Petrzelkova K.J."/>
            <person name="Pardy F."/>
            <person name="Fuh T."/>
            <person name="Niatou-Singa F.S."/>
            <person name="Gouil Q."/>
            <person name="Baker L."/>
            <person name="Ritchie M.E."/>
            <person name="Jex A.R."/>
            <person name="Gazzola D."/>
            <person name="Li H."/>
            <person name="Toshio Fujiwara R."/>
            <person name="Zhan B."/>
            <person name="Aroian R.V."/>
            <person name="Pafco B."/>
            <person name="Schwarz E.M."/>
        </authorList>
    </citation>
    <scope>NUCLEOTIDE SEQUENCE [LARGE SCALE GENOMIC DNA]</scope>
    <source>
        <strain evidence="2 3">Aroian</strain>
        <tissue evidence="2">Whole animal</tissue>
    </source>
</reference>
<comment type="caution">
    <text evidence="2">The sequence shown here is derived from an EMBL/GenBank/DDBJ whole genome shotgun (WGS) entry which is preliminary data.</text>
</comment>
<name>A0ABR1C0X0_NECAM</name>
<feature type="compositionally biased region" description="Basic and acidic residues" evidence="1">
    <location>
        <begin position="10"/>
        <end position="22"/>
    </location>
</feature>
<protein>
    <submittedName>
        <fullName evidence="2">Uncharacterized protein</fullName>
    </submittedName>
</protein>
<gene>
    <name evidence="2" type="primary">Necator_chrI.g3834</name>
    <name evidence="2" type="ORF">RB195_007705</name>
</gene>
<evidence type="ECO:0000256" key="1">
    <source>
        <dbReference type="SAM" id="MobiDB-lite"/>
    </source>
</evidence>
<evidence type="ECO:0000313" key="2">
    <source>
        <dbReference type="EMBL" id="KAK6731390.1"/>
    </source>
</evidence>
<feature type="region of interest" description="Disordered" evidence="1">
    <location>
        <begin position="59"/>
        <end position="82"/>
    </location>
</feature>
<dbReference type="EMBL" id="JAVFWL010000001">
    <property type="protein sequence ID" value="KAK6731390.1"/>
    <property type="molecule type" value="Genomic_DNA"/>
</dbReference>
<organism evidence="2 3">
    <name type="scientific">Necator americanus</name>
    <name type="common">Human hookworm</name>
    <dbReference type="NCBI Taxonomy" id="51031"/>
    <lineage>
        <taxon>Eukaryota</taxon>
        <taxon>Metazoa</taxon>
        <taxon>Ecdysozoa</taxon>
        <taxon>Nematoda</taxon>
        <taxon>Chromadorea</taxon>
        <taxon>Rhabditida</taxon>
        <taxon>Rhabditina</taxon>
        <taxon>Rhabditomorpha</taxon>
        <taxon>Strongyloidea</taxon>
        <taxon>Ancylostomatidae</taxon>
        <taxon>Bunostominae</taxon>
        <taxon>Necator</taxon>
    </lineage>
</organism>
<evidence type="ECO:0000313" key="3">
    <source>
        <dbReference type="Proteomes" id="UP001303046"/>
    </source>
</evidence>
<proteinExistence type="predicted"/>
<sequence length="82" mass="9261">MIRHSSTQLECKREKGGRDGTAPKHSHTHESRKKVSPMGFWMHWMVLDLGLTNGIISDSKRGANENLFDGNEGDTYSDRETS</sequence>